<dbReference type="InterPro" id="IPR012471">
    <property type="entry name" value="DUF1690"/>
</dbReference>
<dbReference type="Pfam" id="PF07956">
    <property type="entry name" value="DUF1690"/>
    <property type="match status" value="1"/>
</dbReference>
<dbReference type="OrthoDB" id="5544375at2759"/>
<protein>
    <recommendedName>
        <fullName evidence="4">DUF1690-domain-containing protein</fullName>
    </recommendedName>
</protein>
<accession>A0A0H2RNQ2</accession>
<reference evidence="2 3" key="1">
    <citation type="submission" date="2015-04" db="EMBL/GenBank/DDBJ databases">
        <title>Complete genome sequence of Schizopora paradoxa KUC8140, a cosmopolitan wood degrader in East Asia.</title>
        <authorList>
            <consortium name="DOE Joint Genome Institute"/>
            <person name="Min B."/>
            <person name="Park H."/>
            <person name="Jang Y."/>
            <person name="Kim J.-J."/>
            <person name="Kim K.H."/>
            <person name="Pangilinan J."/>
            <person name="Lipzen A."/>
            <person name="Riley R."/>
            <person name="Grigoriev I.V."/>
            <person name="Spatafora J.W."/>
            <person name="Choi I.-G."/>
        </authorList>
    </citation>
    <scope>NUCLEOTIDE SEQUENCE [LARGE SCALE GENOMIC DNA]</scope>
    <source>
        <strain evidence="2 3">KUC8140</strain>
    </source>
</reference>
<proteinExistence type="predicted"/>
<evidence type="ECO:0000256" key="1">
    <source>
        <dbReference type="SAM" id="MobiDB-lite"/>
    </source>
</evidence>
<organism evidence="2 3">
    <name type="scientific">Schizopora paradoxa</name>
    <dbReference type="NCBI Taxonomy" id="27342"/>
    <lineage>
        <taxon>Eukaryota</taxon>
        <taxon>Fungi</taxon>
        <taxon>Dikarya</taxon>
        <taxon>Basidiomycota</taxon>
        <taxon>Agaricomycotina</taxon>
        <taxon>Agaricomycetes</taxon>
        <taxon>Hymenochaetales</taxon>
        <taxon>Schizoporaceae</taxon>
        <taxon>Schizopora</taxon>
    </lineage>
</organism>
<dbReference type="EMBL" id="KQ085957">
    <property type="protein sequence ID" value="KLO13600.1"/>
    <property type="molecule type" value="Genomic_DNA"/>
</dbReference>
<dbReference type="Proteomes" id="UP000053477">
    <property type="component" value="Unassembled WGS sequence"/>
</dbReference>
<dbReference type="AlphaFoldDB" id="A0A0H2RNQ2"/>
<feature type="compositionally biased region" description="Acidic residues" evidence="1">
    <location>
        <begin position="96"/>
        <end position="107"/>
    </location>
</feature>
<sequence length="191" mass="20799">MGASQSSQRAEDDSAVGSTPIQFSRDVVNEMTDSMVAAHPSSSSLDDRIRAQIKSEIQRLHDTEEEVQKEIAIALAKENDDGVHSRAAAATATPEQDGDETVEEEKEEATSHALNSILLSGDIEEVRQKVDKFAERKSVVDAQTSDAAGSLLSCYKKNSSRPLDCWKEVETFRTLVADTERRAISGGAWTS</sequence>
<evidence type="ECO:0000313" key="3">
    <source>
        <dbReference type="Proteomes" id="UP000053477"/>
    </source>
</evidence>
<dbReference type="InParanoid" id="A0A0H2RNQ2"/>
<keyword evidence="3" id="KW-1185">Reference proteome</keyword>
<name>A0A0H2RNQ2_9AGAM</name>
<feature type="region of interest" description="Disordered" evidence="1">
    <location>
        <begin position="78"/>
        <end position="111"/>
    </location>
</feature>
<evidence type="ECO:0000313" key="2">
    <source>
        <dbReference type="EMBL" id="KLO13600.1"/>
    </source>
</evidence>
<feature type="region of interest" description="Disordered" evidence="1">
    <location>
        <begin position="1"/>
        <end position="24"/>
    </location>
</feature>
<gene>
    <name evidence="2" type="ORF">SCHPADRAFT_940261</name>
</gene>
<evidence type="ECO:0008006" key="4">
    <source>
        <dbReference type="Google" id="ProtNLM"/>
    </source>
</evidence>